<name>A0A1H5X041_9RHOB</name>
<evidence type="ECO:0000256" key="1">
    <source>
        <dbReference type="SAM" id="MobiDB-lite"/>
    </source>
</evidence>
<organism evidence="3 4">
    <name type="scientific">Jhaorihella thermophila</name>
    <dbReference type="NCBI Taxonomy" id="488547"/>
    <lineage>
        <taxon>Bacteria</taxon>
        <taxon>Pseudomonadati</taxon>
        <taxon>Pseudomonadota</taxon>
        <taxon>Alphaproteobacteria</taxon>
        <taxon>Rhodobacterales</taxon>
        <taxon>Paracoccaceae</taxon>
        <taxon>Jhaorihella</taxon>
    </lineage>
</organism>
<accession>A0A1H5X041</accession>
<reference evidence="3 4" key="1">
    <citation type="submission" date="2016-10" db="EMBL/GenBank/DDBJ databases">
        <authorList>
            <person name="de Groot N.N."/>
        </authorList>
    </citation>
    <scope>NUCLEOTIDE SEQUENCE [LARGE SCALE GENOMIC DNA]</scope>
    <source>
        <strain evidence="3 4">DSM 23413</strain>
    </source>
</reference>
<dbReference type="EMBL" id="FNVD01000009">
    <property type="protein sequence ID" value="SEG04730.1"/>
    <property type="molecule type" value="Genomic_DNA"/>
</dbReference>
<feature type="region of interest" description="Disordered" evidence="1">
    <location>
        <begin position="151"/>
        <end position="172"/>
    </location>
</feature>
<feature type="domain" description="CRISPR-associated protein Cas6 C-terminal" evidence="2">
    <location>
        <begin position="179"/>
        <end position="301"/>
    </location>
</feature>
<dbReference type="AlphaFoldDB" id="A0A1H5X041"/>
<keyword evidence="4" id="KW-1185">Reference proteome</keyword>
<evidence type="ECO:0000259" key="2">
    <source>
        <dbReference type="Pfam" id="PF10040"/>
    </source>
</evidence>
<evidence type="ECO:0000313" key="3">
    <source>
        <dbReference type="EMBL" id="SEG04730.1"/>
    </source>
</evidence>
<gene>
    <name evidence="3" type="ORF">SAMN05421751_10998</name>
</gene>
<sequence>MVWHMLDVQTGWIRFSLEPQAPFRAPAFDGSMLRGGFGHALRRLVCVMRQRDCAGCPLESGCMYVRLFETRSDWAAEGRYRRAPHPFVLRGNLRDRRGEPVERIDFRMTLFGAALADAPFVARAVEEAAARGFGPDRTRFALREIAVAGQAARTPEQGYPLPAPAEDPPPLPERVRMVFVTPVRLTRQGRPVDAGTLDGPTLGRAILRRVGLMATFHGQGADALDFAALSAEADAVRIVDRNLRWRKLVRRSARQKARQAIGGIVGEVSVDFADAPGIGELARWLPAMHLGKGTSMGLGQVEIVPDA</sequence>
<proteinExistence type="predicted"/>
<dbReference type="Proteomes" id="UP000236742">
    <property type="component" value="Unassembled WGS sequence"/>
</dbReference>
<dbReference type="Pfam" id="PF10040">
    <property type="entry name" value="CRISPR_Cas6"/>
    <property type="match status" value="1"/>
</dbReference>
<protein>
    <submittedName>
        <fullName evidence="3">Uncharacterized conserved protein</fullName>
    </submittedName>
</protein>
<evidence type="ECO:0000313" key="4">
    <source>
        <dbReference type="Proteomes" id="UP000236742"/>
    </source>
</evidence>
<dbReference type="Gene3D" id="3.30.70.1900">
    <property type="match status" value="1"/>
</dbReference>
<feature type="compositionally biased region" description="Pro residues" evidence="1">
    <location>
        <begin position="161"/>
        <end position="172"/>
    </location>
</feature>
<dbReference type="InterPro" id="IPR019267">
    <property type="entry name" value="CRISPR-assoc_Cas6_C"/>
</dbReference>